<organism evidence="1 2">
    <name type="scientific">Brevibacillus invocatus</name>
    <dbReference type="NCBI Taxonomy" id="173959"/>
    <lineage>
        <taxon>Bacteria</taxon>
        <taxon>Bacillati</taxon>
        <taxon>Bacillota</taxon>
        <taxon>Bacilli</taxon>
        <taxon>Bacillales</taxon>
        <taxon>Paenibacillaceae</taxon>
        <taxon>Brevibacillus</taxon>
    </lineage>
</organism>
<dbReference type="OrthoDB" id="360137at2"/>
<gene>
    <name evidence="1" type="ORF">EDM52_21430</name>
</gene>
<protein>
    <recommendedName>
        <fullName evidence="3">Pyrimidine dimer DNA glycosylase</fullName>
    </recommendedName>
</protein>
<evidence type="ECO:0000313" key="1">
    <source>
        <dbReference type="EMBL" id="RNB68049.1"/>
    </source>
</evidence>
<dbReference type="Pfam" id="PF03013">
    <property type="entry name" value="Pyr_excise"/>
    <property type="match status" value="1"/>
</dbReference>
<evidence type="ECO:0008006" key="3">
    <source>
        <dbReference type="Google" id="ProtNLM"/>
    </source>
</evidence>
<evidence type="ECO:0000313" key="2">
    <source>
        <dbReference type="Proteomes" id="UP000282028"/>
    </source>
</evidence>
<comment type="caution">
    <text evidence="1">The sequence shown here is derived from an EMBL/GenBank/DDBJ whole genome shotgun (WGS) entry which is preliminary data.</text>
</comment>
<dbReference type="AlphaFoldDB" id="A0A3M8BXH4"/>
<dbReference type="InterPro" id="IPR004260">
    <property type="entry name" value="Pyr-dimer_DNA_glycosylase"/>
</dbReference>
<dbReference type="RefSeq" id="WP_122910970.1">
    <property type="nucleotide sequence ID" value="NZ_CBCSBE010000030.1"/>
</dbReference>
<dbReference type="Proteomes" id="UP000282028">
    <property type="component" value="Unassembled WGS sequence"/>
</dbReference>
<accession>A0A3M8BXH4</accession>
<sequence>MRLWHQALLPKLPRQQLLGQHRECAALRGAGWGKRHATVNYVFDPNPYKLFLYHQLVMQEMAARGYTPDAVWFDPMYRGKVAEPWEESQLDDSFQRGGLIYAEHDDTYMHECLENLSQKGIVIEEGSESGASAHQK</sequence>
<name>A0A3M8BXH4_9BACL</name>
<dbReference type="EMBL" id="RHHR01000047">
    <property type="protein sequence ID" value="RNB68049.1"/>
    <property type="molecule type" value="Genomic_DNA"/>
</dbReference>
<dbReference type="InterPro" id="IPR012650">
    <property type="entry name" value="CHP02328"/>
</dbReference>
<reference evidence="1 2" key="1">
    <citation type="submission" date="2018-10" db="EMBL/GenBank/DDBJ databases">
        <title>Phylogenomics of Brevibacillus.</title>
        <authorList>
            <person name="Dunlap C."/>
        </authorList>
    </citation>
    <scope>NUCLEOTIDE SEQUENCE [LARGE SCALE GENOMIC DNA]</scope>
    <source>
        <strain evidence="1 2">JCM 12215</strain>
    </source>
</reference>
<dbReference type="NCBIfam" id="TIGR02328">
    <property type="entry name" value="TIGR02328 family protein"/>
    <property type="match status" value="1"/>
</dbReference>
<proteinExistence type="predicted"/>
<keyword evidence="2" id="KW-1185">Reference proteome</keyword>